<proteinExistence type="predicted"/>
<name>D3AJ91_9FIRM</name>
<keyword evidence="1" id="KW-0812">Transmembrane</keyword>
<organism evidence="2 3">
    <name type="scientific">Hungatella hathewayi DSM 13479</name>
    <dbReference type="NCBI Taxonomy" id="566550"/>
    <lineage>
        <taxon>Bacteria</taxon>
        <taxon>Bacillati</taxon>
        <taxon>Bacillota</taxon>
        <taxon>Clostridia</taxon>
        <taxon>Lachnospirales</taxon>
        <taxon>Lachnospiraceae</taxon>
        <taxon>Hungatella</taxon>
    </lineage>
</organism>
<evidence type="ECO:0000313" key="2">
    <source>
        <dbReference type="EMBL" id="EFC98113.1"/>
    </source>
</evidence>
<keyword evidence="1" id="KW-1133">Transmembrane helix</keyword>
<dbReference type="Proteomes" id="UP000004968">
    <property type="component" value="Unassembled WGS sequence"/>
</dbReference>
<feature type="transmembrane region" description="Helical" evidence="1">
    <location>
        <begin position="12"/>
        <end position="33"/>
    </location>
</feature>
<dbReference type="EMBL" id="ACIO01000309">
    <property type="protein sequence ID" value="EFC98113.1"/>
    <property type="molecule type" value="Genomic_DNA"/>
</dbReference>
<evidence type="ECO:0000313" key="3">
    <source>
        <dbReference type="Proteomes" id="UP000004968"/>
    </source>
</evidence>
<keyword evidence="1" id="KW-0472">Membrane</keyword>
<reference evidence="2 3" key="1">
    <citation type="submission" date="2010-01" db="EMBL/GenBank/DDBJ databases">
        <authorList>
            <person name="Weinstock G."/>
            <person name="Sodergren E."/>
            <person name="Clifton S."/>
            <person name="Fulton L."/>
            <person name="Fulton B."/>
            <person name="Courtney L."/>
            <person name="Fronick C."/>
            <person name="Harrison M."/>
            <person name="Strong C."/>
            <person name="Farmer C."/>
            <person name="Delahaunty K."/>
            <person name="Markovic C."/>
            <person name="Hall O."/>
            <person name="Minx P."/>
            <person name="Tomlinson C."/>
            <person name="Mitreva M."/>
            <person name="Nelson J."/>
            <person name="Hou S."/>
            <person name="Wollam A."/>
            <person name="Pepin K.H."/>
            <person name="Johnson M."/>
            <person name="Bhonagiri V."/>
            <person name="Nash W.E."/>
            <person name="Warren W."/>
            <person name="Chinwalla A."/>
            <person name="Mardis E.R."/>
            <person name="Wilson R.K."/>
        </authorList>
    </citation>
    <scope>NUCLEOTIDE SEQUENCE [LARGE SCALE GENOMIC DNA]</scope>
    <source>
        <strain evidence="2 3">DSM 13479</strain>
    </source>
</reference>
<gene>
    <name evidence="2" type="ORF">CLOSTHATH_03682</name>
</gene>
<comment type="caution">
    <text evidence="2">The sequence shown here is derived from an EMBL/GenBank/DDBJ whole genome shotgun (WGS) entry which is preliminary data.</text>
</comment>
<dbReference type="HOGENOM" id="CLU_3080668_0_0_9"/>
<accession>D3AJ91</accession>
<protein>
    <submittedName>
        <fullName evidence="2">Uncharacterized protein</fullName>
    </submittedName>
</protein>
<sequence length="52" mass="6251">MQRHMNSIHFLFNKLFIALSPFMLIITILFVHAGEYAEFPKIVCERYFIVIF</sequence>
<evidence type="ECO:0000256" key="1">
    <source>
        <dbReference type="SAM" id="Phobius"/>
    </source>
</evidence>
<dbReference type="AlphaFoldDB" id="D3AJ91"/>